<reference evidence="2" key="1">
    <citation type="submission" date="2022-11" db="UniProtKB">
        <authorList>
            <consortium name="WormBaseParasite"/>
        </authorList>
    </citation>
    <scope>IDENTIFICATION</scope>
</reference>
<accession>A0AC34R8V2</accession>
<name>A0AC34R8V2_9BILA</name>
<protein>
    <submittedName>
        <fullName evidence="2">RNA polymerase alpha subunit</fullName>
    </submittedName>
</protein>
<organism evidence="1 2">
    <name type="scientific">Panagrolaimus sp. JU765</name>
    <dbReference type="NCBI Taxonomy" id="591449"/>
    <lineage>
        <taxon>Eukaryota</taxon>
        <taxon>Metazoa</taxon>
        <taxon>Ecdysozoa</taxon>
        <taxon>Nematoda</taxon>
        <taxon>Chromadorea</taxon>
        <taxon>Rhabditida</taxon>
        <taxon>Tylenchina</taxon>
        <taxon>Panagrolaimomorpha</taxon>
        <taxon>Panagrolaimoidea</taxon>
        <taxon>Panagrolaimidae</taxon>
        <taxon>Panagrolaimus</taxon>
    </lineage>
</organism>
<sequence>LLGDDSLSAIENVLLNFSNLNFAGARIEFRTNNKEKDSRMLYTDDLAVFSFICNHLKKIIQIVNIPLDGISVQEWHFLKQLESVDNLIEISFFKRGSVEIDGVETDVLTEEQIQLFSDLITKSTKNGNLKVLKNPDICLKKCLDELKKVKLKVLQMEFDEADFLLNSEDDNLTVETLIIKSNYFKPSKLFSKIKSENLTFIIRFKFSHPKEDEIISNDSVKFLLCKVNYTTNLEEIFNYVKEVFPNLETFEIETNWGISSLCSFETFNPTEKLATSLKECLKIISRIEAAGLRSKSKGWKASIKLTVKLLMPSEDTTFFPNKEIAKSLRNVIHEKIDPEFCKTLDDENEPEPLKKENGVERFRKLVDHFMVLESKL</sequence>
<dbReference type="WBParaSite" id="JU765_v2.g4512.t1">
    <property type="protein sequence ID" value="JU765_v2.g4512.t1"/>
    <property type="gene ID" value="JU765_v2.g4512"/>
</dbReference>
<proteinExistence type="predicted"/>
<evidence type="ECO:0000313" key="1">
    <source>
        <dbReference type="Proteomes" id="UP000887576"/>
    </source>
</evidence>
<dbReference type="Proteomes" id="UP000887576">
    <property type="component" value="Unplaced"/>
</dbReference>
<evidence type="ECO:0000313" key="2">
    <source>
        <dbReference type="WBParaSite" id="JU765_v2.g4512.t1"/>
    </source>
</evidence>